<evidence type="ECO:0000313" key="3">
    <source>
        <dbReference type="EMBL" id="GEP08637.1"/>
    </source>
</evidence>
<evidence type="ECO:0000313" key="4">
    <source>
        <dbReference type="Proteomes" id="UP000321750"/>
    </source>
</evidence>
<sequence>MISAKHKRNRIVEPALSGAVQPDAAIVIPRKSILALTLLLAASTALAQTEEPPPVPTPAPVQEEPVPGPPPPLPDLSDPNTRSAESLSEPGPRSTIPKALRSSGTKAGGPANDLNAGSANQVPQPRKNLGNVLAGKELFHGNYCGAGQRGEGLPPTDQLDAACMRHDACYDAAGYASCACDRVLAREAAAVADQPGVTPDVRGQALSVVEAAGVLSCKTP</sequence>
<dbReference type="Gene3D" id="1.20.90.10">
    <property type="entry name" value="Phospholipase A2 domain"/>
    <property type="match status" value="1"/>
</dbReference>
<keyword evidence="4" id="KW-1185">Reference proteome</keyword>
<protein>
    <recommendedName>
        <fullName evidence="5">Phospholipase A2 domain-containing protein</fullName>
    </recommendedName>
</protein>
<accession>A0A512JFA9</accession>
<feature type="region of interest" description="Disordered" evidence="1">
    <location>
        <begin position="49"/>
        <end position="127"/>
    </location>
</feature>
<name>A0A512JFA9_9HYPH</name>
<dbReference type="EMBL" id="BJZV01000002">
    <property type="protein sequence ID" value="GEP08637.1"/>
    <property type="molecule type" value="Genomic_DNA"/>
</dbReference>
<feature type="signal peptide" evidence="2">
    <location>
        <begin position="1"/>
        <end position="47"/>
    </location>
</feature>
<evidence type="ECO:0000256" key="1">
    <source>
        <dbReference type="SAM" id="MobiDB-lite"/>
    </source>
</evidence>
<evidence type="ECO:0008006" key="5">
    <source>
        <dbReference type="Google" id="ProtNLM"/>
    </source>
</evidence>
<dbReference type="InterPro" id="IPR036444">
    <property type="entry name" value="PLipase_A2_dom_sf"/>
</dbReference>
<dbReference type="AlphaFoldDB" id="A0A512JFA9"/>
<evidence type="ECO:0000256" key="2">
    <source>
        <dbReference type="SAM" id="SignalP"/>
    </source>
</evidence>
<dbReference type="Proteomes" id="UP000321750">
    <property type="component" value="Unassembled WGS sequence"/>
</dbReference>
<gene>
    <name evidence="3" type="ORF">MGN01_04820</name>
</gene>
<reference evidence="3 4" key="1">
    <citation type="submission" date="2019-07" db="EMBL/GenBank/DDBJ databases">
        <title>Whole genome shotgun sequence of Methylobacterium gnaphalii NBRC 107716.</title>
        <authorList>
            <person name="Hosoyama A."/>
            <person name="Uohara A."/>
            <person name="Ohji S."/>
            <person name="Ichikawa N."/>
        </authorList>
    </citation>
    <scope>NUCLEOTIDE SEQUENCE [LARGE SCALE GENOMIC DNA]</scope>
    <source>
        <strain evidence="3 4">NBRC 107716</strain>
    </source>
</reference>
<comment type="caution">
    <text evidence="3">The sequence shown here is derived from an EMBL/GenBank/DDBJ whole genome shotgun (WGS) entry which is preliminary data.</text>
</comment>
<dbReference type="GO" id="GO:0004623">
    <property type="term" value="F:phospholipase A2 activity"/>
    <property type="evidence" value="ECO:0007669"/>
    <property type="project" value="InterPro"/>
</dbReference>
<dbReference type="GO" id="GO:0006644">
    <property type="term" value="P:phospholipid metabolic process"/>
    <property type="evidence" value="ECO:0007669"/>
    <property type="project" value="InterPro"/>
</dbReference>
<feature type="chain" id="PRO_5021997414" description="Phospholipase A2 domain-containing protein" evidence="2">
    <location>
        <begin position="48"/>
        <end position="220"/>
    </location>
</feature>
<organism evidence="3 4">
    <name type="scientific">Methylobacterium gnaphalii</name>
    <dbReference type="NCBI Taxonomy" id="1010610"/>
    <lineage>
        <taxon>Bacteria</taxon>
        <taxon>Pseudomonadati</taxon>
        <taxon>Pseudomonadota</taxon>
        <taxon>Alphaproteobacteria</taxon>
        <taxon>Hyphomicrobiales</taxon>
        <taxon>Methylobacteriaceae</taxon>
        <taxon>Methylobacterium</taxon>
    </lineage>
</organism>
<keyword evidence="2" id="KW-0732">Signal</keyword>
<dbReference type="SUPFAM" id="SSF48619">
    <property type="entry name" value="Phospholipase A2, PLA2"/>
    <property type="match status" value="1"/>
</dbReference>
<proteinExistence type="predicted"/>
<dbReference type="GO" id="GO:0050482">
    <property type="term" value="P:arachidonate secretion"/>
    <property type="evidence" value="ECO:0007669"/>
    <property type="project" value="InterPro"/>
</dbReference>